<protein>
    <submittedName>
        <fullName evidence="7">Heat shock factor protein 3</fullName>
    </submittedName>
</protein>
<dbReference type="SUPFAM" id="SSF46785">
    <property type="entry name" value="Winged helix' DNA-binding domain"/>
    <property type="match status" value="1"/>
</dbReference>
<evidence type="ECO:0000256" key="5">
    <source>
        <dbReference type="RuleBase" id="RU004020"/>
    </source>
</evidence>
<sequence>MEQFRKTMVPHFLTKLWVLVDDAALDQVIRWSKDGHSFQIVNQETFAKEVLPKYFKHNRLASFIRQLNMYGFRKVIALQSEKTSQENKITIEFQHPLFKRGEAYLLANIKRKVSTIKIADASLYSDEFQKIVTEMQEFKDMQRNMDAKYAQMKQDYSDLYLEITNLRKKYCEQQQLLTQVLHFILDLMSENHTVLKKRKRSLSFISEASDSEWNHQYLHIPEDKKKEAMEILKDGYELVEDKYKSLLDRVLPILKESKKLISSADQPSGDDGEHPKVLVQDKPVNEESLTIQLDLTIPVLPEQIIEESVEEEPKDISLELDLSSQDSILMKDKSDSLNNNIINRDKMNDKMNMPHTEGNLLDLNSLLSRKALNYDSDHFSESLSLMKNEEEKSLFDPNGGKDKHMRQYMEKPELFLLDGTPICDFGENLQDYDILLDDLENPPNVISALCDHDYVTSNIFTPQEDTIENVIPQLCMEASGESSMLPFLFLNPVTNMF</sequence>
<gene>
    <name evidence="7" type="ORF">APTSU1_001822700</name>
</gene>
<comment type="subcellular location">
    <subcellularLocation>
        <location evidence="1">Nucleus</location>
    </subcellularLocation>
</comment>
<dbReference type="Proteomes" id="UP001623349">
    <property type="component" value="Unassembled WGS sequence"/>
</dbReference>
<dbReference type="PANTHER" id="PTHR10015:SF454">
    <property type="entry name" value="HEAT SHOCK FACTOR PROTEIN 3"/>
    <property type="match status" value="1"/>
</dbReference>
<evidence type="ECO:0000256" key="3">
    <source>
        <dbReference type="ARBA" id="ARBA00023125"/>
    </source>
</evidence>
<evidence type="ECO:0000313" key="8">
    <source>
        <dbReference type="Proteomes" id="UP001623349"/>
    </source>
</evidence>
<keyword evidence="4" id="KW-0539">Nucleus</keyword>
<keyword evidence="3" id="KW-0238">DNA-binding</keyword>
<dbReference type="Gene3D" id="1.10.10.10">
    <property type="entry name" value="Winged helix-like DNA-binding domain superfamily/Winged helix DNA-binding domain"/>
    <property type="match status" value="1"/>
</dbReference>
<evidence type="ECO:0000256" key="2">
    <source>
        <dbReference type="ARBA" id="ARBA00006403"/>
    </source>
</evidence>
<name>A0ABQ0FUQ6_APOSI</name>
<evidence type="ECO:0000259" key="6">
    <source>
        <dbReference type="SMART" id="SM00415"/>
    </source>
</evidence>
<evidence type="ECO:0000256" key="1">
    <source>
        <dbReference type="ARBA" id="ARBA00004123"/>
    </source>
</evidence>
<proteinExistence type="inferred from homology"/>
<evidence type="ECO:0000313" key="7">
    <source>
        <dbReference type="EMBL" id="GAB1302986.1"/>
    </source>
</evidence>
<dbReference type="SMART" id="SM00415">
    <property type="entry name" value="HSF"/>
    <property type="match status" value="1"/>
</dbReference>
<comment type="similarity">
    <text evidence="2 5">Belongs to the HSF family.</text>
</comment>
<organism evidence="7 8">
    <name type="scientific">Apodemus speciosus</name>
    <name type="common">Large Japanese field mouse</name>
    <dbReference type="NCBI Taxonomy" id="105296"/>
    <lineage>
        <taxon>Eukaryota</taxon>
        <taxon>Metazoa</taxon>
        <taxon>Chordata</taxon>
        <taxon>Craniata</taxon>
        <taxon>Vertebrata</taxon>
        <taxon>Euteleostomi</taxon>
        <taxon>Mammalia</taxon>
        <taxon>Eutheria</taxon>
        <taxon>Euarchontoglires</taxon>
        <taxon>Glires</taxon>
        <taxon>Rodentia</taxon>
        <taxon>Myomorpha</taxon>
        <taxon>Muroidea</taxon>
        <taxon>Muridae</taxon>
        <taxon>Murinae</taxon>
        <taxon>Apodemus</taxon>
    </lineage>
</organism>
<feature type="domain" description="HSF-type DNA-binding" evidence="6">
    <location>
        <begin position="8"/>
        <end position="112"/>
    </location>
</feature>
<dbReference type="EMBL" id="BAAFST010000020">
    <property type="protein sequence ID" value="GAB1302986.1"/>
    <property type="molecule type" value="Genomic_DNA"/>
</dbReference>
<keyword evidence="7" id="KW-0346">Stress response</keyword>
<dbReference type="PRINTS" id="PR00056">
    <property type="entry name" value="HSFDOMAIN"/>
</dbReference>
<reference evidence="7 8" key="1">
    <citation type="submission" date="2024-08" db="EMBL/GenBank/DDBJ databases">
        <title>The draft genome of Apodemus speciosus.</title>
        <authorList>
            <person name="Nabeshima K."/>
            <person name="Suzuki S."/>
            <person name="Onuma M."/>
        </authorList>
    </citation>
    <scope>NUCLEOTIDE SEQUENCE [LARGE SCALE GENOMIC DNA]</scope>
    <source>
        <strain evidence="7">IB14-021</strain>
    </source>
</reference>
<dbReference type="InterPro" id="IPR036390">
    <property type="entry name" value="WH_DNA-bd_sf"/>
</dbReference>
<comment type="caution">
    <text evidence="7">The sequence shown here is derived from an EMBL/GenBank/DDBJ whole genome shotgun (WGS) entry which is preliminary data.</text>
</comment>
<dbReference type="InterPro" id="IPR036388">
    <property type="entry name" value="WH-like_DNA-bd_sf"/>
</dbReference>
<accession>A0ABQ0FUQ6</accession>
<keyword evidence="8" id="KW-1185">Reference proteome</keyword>
<dbReference type="InterPro" id="IPR000232">
    <property type="entry name" value="HSF_DNA-bd"/>
</dbReference>
<dbReference type="PANTHER" id="PTHR10015">
    <property type="entry name" value="HEAT SHOCK TRANSCRIPTION FACTOR"/>
    <property type="match status" value="1"/>
</dbReference>
<dbReference type="Pfam" id="PF00447">
    <property type="entry name" value="HSF_DNA-bind"/>
    <property type="match status" value="1"/>
</dbReference>
<evidence type="ECO:0000256" key="4">
    <source>
        <dbReference type="ARBA" id="ARBA00023242"/>
    </source>
</evidence>